<dbReference type="SMART" id="SM00851">
    <property type="entry name" value="MGS"/>
    <property type="match status" value="1"/>
</dbReference>
<dbReference type="RefSeq" id="WP_194020589.1">
    <property type="nucleotide sequence ID" value="NZ_JADEVV010000051.1"/>
</dbReference>
<dbReference type="InterPro" id="IPR001206">
    <property type="entry name" value="Diacylglycerol_kinase_cat_dom"/>
</dbReference>
<evidence type="ECO:0000259" key="2">
    <source>
        <dbReference type="PROSITE" id="PS50146"/>
    </source>
</evidence>
<dbReference type="Pfam" id="PF02142">
    <property type="entry name" value="MGS"/>
    <property type="match status" value="1"/>
</dbReference>
<keyword evidence="5" id="KW-1185">Reference proteome</keyword>
<evidence type="ECO:0000256" key="1">
    <source>
        <dbReference type="HAMAP-Rule" id="MF_00549"/>
    </source>
</evidence>
<feature type="active site" description="Proton donor/acceptor" evidence="1">
    <location>
        <position position="62"/>
    </location>
</feature>
<gene>
    <name evidence="1 4" type="primary">mgsA</name>
    <name evidence="4" type="ORF">IQ217_15190</name>
</gene>
<dbReference type="NCBIfam" id="TIGR00147">
    <property type="entry name" value="YegS/Rv2252/BmrU family lipid kinase"/>
    <property type="match status" value="1"/>
</dbReference>
<dbReference type="PROSITE" id="PS50146">
    <property type="entry name" value="DAGK"/>
    <property type="match status" value="1"/>
</dbReference>
<dbReference type="PROSITE" id="PS51855">
    <property type="entry name" value="MGS"/>
    <property type="match status" value="1"/>
</dbReference>
<evidence type="ECO:0000259" key="3">
    <source>
        <dbReference type="PROSITE" id="PS51855"/>
    </source>
</evidence>
<dbReference type="SUPFAM" id="SSF111331">
    <property type="entry name" value="NAD kinase/diacylglycerol kinase-like"/>
    <property type="match status" value="1"/>
</dbReference>
<accession>A0ABR9VUY0</accession>
<dbReference type="InterPro" id="IPR011607">
    <property type="entry name" value="MGS-like_dom"/>
</dbReference>
<comment type="function">
    <text evidence="1">Catalyzes the formation of methylglyoxal from dihydroxyacetone phosphate.</text>
</comment>
<feature type="binding site" evidence="1">
    <location>
        <position position="14"/>
    </location>
    <ligand>
        <name>substrate</name>
    </ligand>
</feature>
<comment type="caution">
    <text evidence="4">The sequence shown here is derived from an EMBL/GenBank/DDBJ whole genome shotgun (WGS) entry which is preliminary data.</text>
</comment>
<feature type="domain" description="DAGKc" evidence="2">
    <location>
        <begin position="122"/>
        <end position="262"/>
    </location>
</feature>
<reference evidence="4 5" key="1">
    <citation type="submission" date="2020-10" db="EMBL/GenBank/DDBJ databases">
        <authorList>
            <person name="Castelo-Branco R."/>
            <person name="Eusebio N."/>
            <person name="Adriana R."/>
            <person name="Vieira A."/>
            <person name="Brugerolle De Fraissinette N."/>
            <person name="Rezende De Castro R."/>
            <person name="Schneider M.P."/>
            <person name="Vasconcelos V."/>
            <person name="Leao P.N."/>
        </authorList>
    </citation>
    <scope>NUCLEOTIDE SEQUENCE [LARGE SCALE GENOMIC DNA]</scope>
    <source>
        <strain evidence="4 5">LEGE 00031</strain>
    </source>
</reference>
<dbReference type="PANTHER" id="PTHR30492">
    <property type="entry name" value="METHYLGLYOXAL SYNTHASE"/>
    <property type="match status" value="1"/>
</dbReference>
<feature type="binding site" evidence="1">
    <location>
        <position position="10"/>
    </location>
    <ligand>
        <name>substrate</name>
    </ligand>
</feature>
<dbReference type="NCBIfam" id="NF003559">
    <property type="entry name" value="PRK05234.1"/>
    <property type="match status" value="1"/>
</dbReference>
<dbReference type="InterPro" id="IPR004363">
    <property type="entry name" value="Methylgl_synth"/>
</dbReference>
<dbReference type="CDD" id="cd01422">
    <property type="entry name" value="MGS"/>
    <property type="match status" value="1"/>
</dbReference>
<dbReference type="SUPFAM" id="SSF52335">
    <property type="entry name" value="Methylglyoxal synthase-like"/>
    <property type="match status" value="1"/>
</dbReference>
<dbReference type="Gene3D" id="3.40.50.10330">
    <property type="entry name" value="Probable inorganic polyphosphate/atp-NAD kinase, domain 1"/>
    <property type="match status" value="1"/>
</dbReference>
<dbReference type="Proteomes" id="UP000658720">
    <property type="component" value="Unassembled WGS sequence"/>
</dbReference>
<comment type="catalytic activity">
    <reaction evidence="1">
        <text>dihydroxyacetone phosphate = methylglyoxal + phosphate</text>
        <dbReference type="Rhea" id="RHEA:17937"/>
        <dbReference type="ChEBI" id="CHEBI:17158"/>
        <dbReference type="ChEBI" id="CHEBI:43474"/>
        <dbReference type="ChEBI" id="CHEBI:57642"/>
        <dbReference type="EC" id="4.2.3.3"/>
    </reaction>
</comment>
<dbReference type="NCBIfam" id="TIGR00160">
    <property type="entry name" value="MGSA"/>
    <property type="match status" value="1"/>
</dbReference>
<dbReference type="InterPro" id="IPR045540">
    <property type="entry name" value="YegS/DAGK_C"/>
</dbReference>
<comment type="caution">
    <text evidence="1">Lacks conserved residue(s) required for the propagation of feature annotation.</text>
</comment>
<evidence type="ECO:0000313" key="5">
    <source>
        <dbReference type="Proteomes" id="UP000658720"/>
    </source>
</evidence>
<protein>
    <recommendedName>
        <fullName evidence="1">Methylglyoxal synthase</fullName>
        <shortName evidence="1">MGS</shortName>
        <ecNumber evidence="1">4.2.3.3</ecNumber>
    </recommendedName>
</protein>
<dbReference type="Gene3D" id="2.60.200.40">
    <property type="match status" value="1"/>
</dbReference>
<keyword evidence="1 4" id="KW-0456">Lyase</keyword>
<dbReference type="SMART" id="SM00046">
    <property type="entry name" value="DAGKc"/>
    <property type="match status" value="1"/>
</dbReference>
<dbReference type="EMBL" id="JADEVV010000051">
    <property type="protein sequence ID" value="MBE9255159.1"/>
    <property type="molecule type" value="Genomic_DNA"/>
</dbReference>
<dbReference type="Pfam" id="PF00781">
    <property type="entry name" value="DAGK_cat"/>
    <property type="match status" value="1"/>
</dbReference>
<sequence length="433" mass="45891">MAAQIALIAHDNKKDALVNFVQQHKSLFSRYDLIATGQTGELVSNKTGLAVETVSHGALGGDTQIATKIIDGTIAAVIFLIDPLYAQPHEPDIRPLLRLCEVYNVPLAINLATAKAVIKLLGKTKTGHLIFNPVAGQGNVERELDLIKEHLQSEINLKIIFTSADINVTDQAREIVKTIKSANEHSNGEGDSFIIASGGDGTVSGVAAALIDTGIPLGIIPRGTANAFSVALGIPTQIVGACETINRGITKVVDTALCNDIPMLLLAGVGFEAEMVEKADRELKNNLGVMAYIFAGIQQAREQELFEAQIEIDSETTTMEASAITIANAAPPTSVFAQGAGQVSFTDGLLDITVASSQTALQGLRVVTNLFTSALSKNPTDNENVVHLYGERIKVTTNPPQKIVVDGEIIGTTPVEVKCLPKSLNIFAPVENS</sequence>
<dbReference type="InterPro" id="IPR016064">
    <property type="entry name" value="NAD/diacylglycerol_kinase_sf"/>
</dbReference>
<feature type="domain" description="MGS-like" evidence="3">
    <location>
        <begin position="1"/>
        <end position="145"/>
    </location>
</feature>
<dbReference type="InterPro" id="IPR005218">
    <property type="entry name" value="Diacylglycerol/lipid_kinase"/>
</dbReference>
<dbReference type="GO" id="GO:0008929">
    <property type="term" value="F:methylglyoxal synthase activity"/>
    <property type="evidence" value="ECO:0007669"/>
    <property type="project" value="UniProtKB-EC"/>
</dbReference>
<feature type="binding site" evidence="1">
    <location>
        <position position="89"/>
    </location>
    <ligand>
        <name>substrate</name>
    </ligand>
</feature>
<dbReference type="NCBIfam" id="NF002033">
    <property type="entry name" value="PRK00861.1"/>
    <property type="match status" value="1"/>
</dbReference>
<evidence type="ECO:0000313" key="4">
    <source>
        <dbReference type="EMBL" id="MBE9255159.1"/>
    </source>
</evidence>
<dbReference type="Pfam" id="PF19279">
    <property type="entry name" value="YegS_C"/>
    <property type="match status" value="1"/>
</dbReference>
<name>A0ABR9VUY0_9SYNC</name>
<dbReference type="InterPro" id="IPR036914">
    <property type="entry name" value="MGS-like_dom_sf"/>
</dbReference>
<dbReference type="HAMAP" id="MF_00549">
    <property type="entry name" value="Methylglyoxal_synth"/>
    <property type="match status" value="1"/>
</dbReference>
<dbReference type="InterPro" id="IPR017438">
    <property type="entry name" value="ATP-NAD_kinase_N"/>
</dbReference>
<dbReference type="EC" id="4.2.3.3" evidence="1"/>
<dbReference type="Gene3D" id="3.40.50.1380">
    <property type="entry name" value="Methylglyoxal synthase-like domain"/>
    <property type="match status" value="1"/>
</dbReference>
<proteinExistence type="inferred from homology"/>
<organism evidence="4 5">
    <name type="scientific">Synechocystis salina LEGE 00031</name>
    <dbReference type="NCBI Taxonomy" id="1828736"/>
    <lineage>
        <taxon>Bacteria</taxon>
        <taxon>Bacillati</taxon>
        <taxon>Cyanobacteriota</taxon>
        <taxon>Cyanophyceae</taxon>
        <taxon>Synechococcales</taxon>
        <taxon>Merismopediaceae</taxon>
        <taxon>Synechocystis</taxon>
    </lineage>
</organism>
<dbReference type="PANTHER" id="PTHR30492:SF0">
    <property type="entry name" value="METHYLGLYOXAL SYNTHASE"/>
    <property type="match status" value="1"/>
</dbReference>
<comment type="similarity">
    <text evidence="1">Belongs to the methylglyoxal synthase family.</text>
</comment>